<dbReference type="Pfam" id="PF05359">
    <property type="entry name" value="DUF748"/>
    <property type="match status" value="1"/>
</dbReference>
<dbReference type="PANTHER" id="PTHR30441:SF8">
    <property type="entry name" value="DUF748 DOMAIN-CONTAINING PROTEIN"/>
    <property type="match status" value="1"/>
</dbReference>
<gene>
    <name evidence="1" type="ORF">OCL06_02795</name>
</gene>
<organism evidence="1 2">
    <name type="scientific">Alteromonas salexigens</name>
    <dbReference type="NCBI Taxonomy" id="2982530"/>
    <lineage>
        <taxon>Bacteria</taxon>
        <taxon>Pseudomonadati</taxon>
        <taxon>Pseudomonadota</taxon>
        <taxon>Gammaproteobacteria</taxon>
        <taxon>Alteromonadales</taxon>
        <taxon>Alteromonadaceae</taxon>
        <taxon>Alteromonas/Salinimonas group</taxon>
        <taxon>Alteromonas</taxon>
    </lineage>
</organism>
<protein>
    <submittedName>
        <fullName evidence="1">DUF748 domain-containing protein</fullName>
    </submittedName>
</protein>
<reference evidence="2" key="1">
    <citation type="submission" date="2023-07" db="EMBL/GenBank/DDBJ databases">
        <title>Study on multiphase classification of strain Alteromonas salexigens isolated from the Yellow Sea.</title>
        <authorList>
            <person name="Sun L."/>
        </authorList>
    </citation>
    <scope>NUCLEOTIDE SEQUENCE [LARGE SCALE GENOMIC DNA]</scope>
    <source>
        <strain evidence="2">ASW11-19</strain>
    </source>
</reference>
<dbReference type="Proteomes" id="UP001209257">
    <property type="component" value="Unassembled WGS sequence"/>
</dbReference>
<sequence length="364" mass="39842">MTRKYWLYPLLALGIVLLGVRIAMPYAAQRYINATLSQPGSYDGRVGDVDLMLWRGAYSIENVLLYKSNGQVDRPLFRAEYVEFSLLWSALFDGAAVGSVSVHAPEINFVDGPDQARSQVGRDENWLSIANQLFPLKIDRLTIRNGKVAFHNPQTTPEIHISLHDIQLALLNVVNSRDLSRDLVASMEATGKTAEQGSITASASLDPSTPRPTFDINVQADDVALVNFKNLLDTYAPFDLEAGSLELAFELAANNGTVTGYVKPILHQVDVFSWEGDVERDGDGPIEVLGELASGFIAELFENQSEDQIATRIPIEGSLSEPDTDTWSTVVGILKNAFINAMRGDLEHSVSLEDAEESRDGDGG</sequence>
<comment type="caution">
    <text evidence="1">The sequence shown here is derived from an EMBL/GenBank/DDBJ whole genome shotgun (WGS) entry which is preliminary data.</text>
</comment>
<evidence type="ECO:0000313" key="1">
    <source>
        <dbReference type="EMBL" id="MCU7553524.1"/>
    </source>
</evidence>
<proteinExistence type="predicted"/>
<evidence type="ECO:0000313" key="2">
    <source>
        <dbReference type="Proteomes" id="UP001209257"/>
    </source>
</evidence>
<name>A0ABT2VKH3_9ALTE</name>
<dbReference type="RefSeq" id="WP_262992212.1">
    <property type="nucleotide sequence ID" value="NZ_JAOTJC010000004.1"/>
</dbReference>
<dbReference type="InterPro" id="IPR052894">
    <property type="entry name" value="AsmA-related"/>
</dbReference>
<dbReference type="EMBL" id="JAOTJC010000004">
    <property type="protein sequence ID" value="MCU7553524.1"/>
    <property type="molecule type" value="Genomic_DNA"/>
</dbReference>
<accession>A0ABT2VKH3</accession>
<keyword evidence="2" id="KW-1185">Reference proteome</keyword>
<dbReference type="InterPro" id="IPR008023">
    <property type="entry name" value="DUF748"/>
</dbReference>
<dbReference type="PANTHER" id="PTHR30441">
    <property type="entry name" value="DUF748 DOMAIN-CONTAINING PROTEIN"/>
    <property type="match status" value="1"/>
</dbReference>